<comment type="caution">
    <text evidence="3">The sequence shown here is derived from an EMBL/GenBank/DDBJ whole genome shotgun (WGS) entry which is preliminary data.</text>
</comment>
<gene>
    <name evidence="3" type="ORF">DGYR_LOCUS9813</name>
</gene>
<dbReference type="InterPro" id="IPR036179">
    <property type="entry name" value="Ig-like_dom_sf"/>
</dbReference>
<dbReference type="OrthoDB" id="6138914at2759"/>
<dbReference type="Proteomes" id="UP000549394">
    <property type="component" value="Unassembled WGS sequence"/>
</dbReference>
<dbReference type="SMART" id="SM01411">
    <property type="entry name" value="Ephrin_rec_like"/>
    <property type="match status" value="2"/>
</dbReference>
<dbReference type="InterPro" id="IPR009030">
    <property type="entry name" value="Growth_fac_rcpt_cys_sf"/>
</dbReference>
<organism evidence="3 4">
    <name type="scientific">Dimorphilus gyrociliatus</name>
    <dbReference type="NCBI Taxonomy" id="2664684"/>
    <lineage>
        <taxon>Eukaryota</taxon>
        <taxon>Metazoa</taxon>
        <taxon>Spiralia</taxon>
        <taxon>Lophotrochozoa</taxon>
        <taxon>Annelida</taxon>
        <taxon>Polychaeta</taxon>
        <taxon>Polychaeta incertae sedis</taxon>
        <taxon>Dinophilidae</taxon>
        <taxon>Dimorphilus</taxon>
    </lineage>
</organism>
<dbReference type="Gene3D" id="2.10.50.10">
    <property type="entry name" value="Tumor Necrosis Factor Receptor, subunit A, domain 2"/>
    <property type="match status" value="2"/>
</dbReference>
<dbReference type="PANTHER" id="PTHR46967:SF2">
    <property type="entry name" value="SUSHI, VON WILLEBRAND FACTOR TYPE A, EGF AND PENTRAXIN DOMAIN-CONTAINING PROTEIN 1-LIKE"/>
    <property type="match status" value="1"/>
</dbReference>
<dbReference type="EMBL" id="CAJFCJ010000015">
    <property type="protein sequence ID" value="CAD5121933.1"/>
    <property type="molecule type" value="Genomic_DNA"/>
</dbReference>
<sequence length="607" mass="71000">MDENEKIDIFSCPQLFYYDSNENRCISCKPGSYYDKEKRDCFPCAPGEYSSSSGLLRCIPCPKNLITNTFGAINKNQCMYKQIEVSQVYGTIGQTVKVSCLPEFLKRRNLLPNFIKWFKASKVPLNSNKRSLDLTINDASDAGIYTCSAVMKGKSYEFNHLILLIDLNTIRFKVTYGLLTHSCFDRYPWDIARHMTEYIKNNIGSPSKLNIHKECGQDYGEVLLNRRWPDDIVNCRLINHPTKPNVQYCYPKTFKTFFLFGEDYYNLTGNLYRPNIGDNTYYRKLQRISVVSKPDKGSIIFNTMDCMWKAYSTLQNYYRYERTDEDHDYNVYIRHLLRILRYDASVKMEYPFANFSWTNLEWIFAVRYCIVCSLFGNLRLNLYNFTELSNSSYESKFYNKYGQNGVIKSPLSIEYDCDKGYEPDEYMLLCIGCQPGYYKHEKGRNRCLECPLNTYQDYQGQQLCKLCPNSTFTESTASFDLSHCLIEYPNRILVRDPIIRRRPIGFRVSIQNINFQTDFFATFPFTTSQPTLKNWIKILIGLCTPLLFSIIVYGSLIMFARLKKPKKDKQEVLEILLKSKFRRPNKEVEDALLLVKSIKNKNLCKSG</sequence>
<dbReference type="Pfam" id="PF07699">
    <property type="entry name" value="Ephrin_rec_like"/>
    <property type="match status" value="2"/>
</dbReference>
<keyword evidence="4" id="KW-1185">Reference proteome</keyword>
<protein>
    <recommendedName>
        <fullName evidence="2">Ig-like domain-containing protein</fullName>
    </recommendedName>
</protein>
<dbReference type="SUPFAM" id="SSF57184">
    <property type="entry name" value="Growth factor receptor domain"/>
    <property type="match status" value="2"/>
</dbReference>
<dbReference type="PROSITE" id="PS50835">
    <property type="entry name" value="IG_LIKE"/>
    <property type="match status" value="1"/>
</dbReference>
<evidence type="ECO:0000313" key="4">
    <source>
        <dbReference type="Proteomes" id="UP000549394"/>
    </source>
</evidence>
<accession>A0A7I8W2M5</accession>
<evidence type="ECO:0000259" key="2">
    <source>
        <dbReference type="PROSITE" id="PS50835"/>
    </source>
</evidence>
<dbReference type="SUPFAM" id="SSF48726">
    <property type="entry name" value="Immunoglobulin"/>
    <property type="match status" value="1"/>
</dbReference>
<proteinExistence type="predicted"/>
<keyword evidence="1" id="KW-0472">Membrane</keyword>
<feature type="transmembrane region" description="Helical" evidence="1">
    <location>
        <begin position="535"/>
        <end position="560"/>
    </location>
</feature>
<keyword evidence="1" id="KW-1133">Transmembrane helix</keyword>
<dbReference type="InterPro" id="IPR007110">
    <property type="entry name" value="Ig-like_dom"/>
</dbReference>
<dbReference type="InterPro" id="IPR003599">
    <property type="entry name" value="Ig_sub"/>
</dbReference>
<feature type="domain" description="Ig-like" evidence="2">
    <location>
        <begin position="62"/>
        <end position="149"/>
    </location>
</feature>
<dbReference type="SMART" id="SM00409">
    <property type="entry name" value="IG"/>
    <property type="match status" value="1"/>
</dbReference>
<dbReference type="AlphaFoldDB" id="A0A7I8W2M5"/>
<reference evidence="3 4" key="1">
    <citation type="submission" date="2020-08" db="EMBL/GenBank/DDBJ databases">
        <authorList>
            <person name="Hejnol A."/>
        </authorList>
    </citation>
    <scope>NUCLEOTIDE SEQUENCE [LARGE SCALE GENOMIC DNA]</scope>
</reference>
<evidence type="ECO:0000256" key="1">
    <source>
        <dbReference type="SAM" id="Phobius"/>
    </source>
</evidence>
<dbReference type="PANTHER" id="PTHR46967">
    <property type="entry name" value="INSULIN-LIKE GROWTH FACTOR BINDING PROTEIN,N-TERMINAL"/>
    <property type="match status" value="1"/>
</dbReference>
<evidence type="ECO:0000313" key="3">
    <source>
        <dbReference type="EMBL" id="CAD5121933.1"/>
    </source>
</evidence>
<name>A0A7I8W2M5_9ANNE</name>
<dbReference type="InterPro" id="IPR011641">
    <property type="entry name" value="Tyr-kin_ephrin_A/B_rcpt-like"/>
</dbReference>
<keyword evidence="1" id="KW-0812">Transmembrane</keyword>